<dbReference type="OrthoDB" id="8046937at2759"/>
<dbReference type="STRING" id="307972.A0A2G8K1N9"/>
<evidence type="ECO:0000259" key="1">
    <source>
        <dbReference type="Pfam" id="PF18701"/>
    </source>
</evidence>
<dbReference type="Pfam" id="PF18701">
    <property type="entry name" value="DUF5641"/>
    <property type="match status" value="1"/>
</dbReference>
<dbReference type="PANTHER" id="PTHR47331:SF1">
    <property type="entry name" value="GAG-LIKE PROTEIN"/>
    <property type="match status" value="1"/>
</dbReference>
<dbReference type="InterPro" id="IPR040676">
    <property type="entry name" value="DUF5641"/>
</dbReference>
<sequence>MLEKVDQTRIDTLCSGGIEWFFNPPAGSHFGGVWERMIRTTRKILYSLMKEQPRTVDDDQLNTVFCEAENILNSRPLTTTSPDPDDLTPLTPNMLMNPQAKWLASPGVFEQKDIYARKRWRQAQYLVDVFWSRWRREYIVTLQQRAKWQRQRRNVQVGDIVLIVDKSVPRNSWLMGLVESTSKDKKGNVRSCQVRTKTSMLERPVAKLCILVES</sequence>
<evidence type="ECO:0000313" key="3">
    <source>
        <dbReference type="Proteomes" id="UP000230750"/>
    </source>
</evidence>
<reference evidence="2 3" key="1">
    <citation type="journal article" date="2017" name="PLoS Biol.">
        <title>The sea cucumber genome provides insights into morphological evolution and visceral regeneration.</title>
        <authorList>
            <person name="Zhang X."/>
            <person name="Sun L."/>
            <person name="Yuan J."/>
            <person name="Sun Y."/>
            <person name="Gao Y."/>
            <person name="Zhang L."/>
            <person name="Li S."/>
            <person name="Dai H."/>
            <person name="Hamel J.F."/>
            <person name="Liu C."/>
            <person name="Yu Y."/>
            <person name="Liu S."/>
            <person name="Lin W."/>
            <person name="Guo K."/>
            <person name="Jin S."/>
            <person name="Xu P."/>
            <person name="Storey K.B."/>
            <person name="Huan P."/>
            <person name="Zhang T."/>
            <person name="Zhou Y."/>
            <person name="Zhang J."/>
            <person name="Lin C."/>
            <person name="Li X."/>
            <person name="Xing L."/>
            <person name="Huo D."/>
            <person name="Sun M."/>
            <person name="Wang L."/>
            <person name="Mercier A."/>
            <person name="Li F."/>
            <person name="Yang H."/>
            <person name="Xiang J."/>
        </authorList>
    </citation>
    <scope>NUCLEOTIDE SEQUENCE [LARGE SCALE GENOMIC DNA]</scope>
    <source>
        <strain evidence="2">Shaxun</strain>
        <tissue evidence="2">Muscle</tissue>
    </source>
</reference>
<dbReference type="GO" id="GO:0003676">
    <property type="term" value="F:nucleic acid binding"/>
    <property type="evidence" value="ECO:0007669"/>
    <property type="project" value="InterPro"/>
</dbReference>
<feature type="domain" description="DUF5641" evidence="1">
    <location>
        <begin position="118"/>
        <end position="211"/>
    </location>
</feature>
<dbReference type="InterPro" id="IPR012337">
    <property type="entry name" value="RNaseH-like_sf"/>
</dbReference>
<proteinExistence type="predicted"/>
<evidence type="ECO:0000313" key="2">
    <source>
        <dbReference type="EMBL" id="PIK41879.1"/>
    </source>
</evidence>
<dbReference type="Gene3D" id="3.30.420.10">
    <property type="entry name" value="Ribonuclease H-like superfamily/Ribonuclease H"/>
    <property type="match status" value="1"/>
</dbReference>
<dbReference type="SUPFAM" id="SSF53098">
    <property type="entry name" value="Ribonuclease H-like"/>
    <property type="match status" value="1"/>
</dbReference>
<dbReference type="Proteomes" id="UP000230750">
    <property type="component" value="Unassembled WGS sequence"/>
</dbReference>
<keyword evidence="3" id="KW-1185">Reference proteome</keyword>
<protein>
    <recommendedName>
        <fullName evidence="1">DUF5641 domain-containing protein</fullName>
    </recommendedName>
</protein>
<gene>
    <name evidence="2" type="ORF">BSL78_21276</name>
</gene>
<organism evidence="2 3">
    <name type="scientific">Stichopus japonicus</name>
    <name type="common">Sea cucumber</name>
    <dbReference type="NCBI Taxonomy" id="307972"/>
    <lineage>
        <taxon>Eukaryota</taxon>
        <taxon>Metazoa</taxon>
        <taxon>Echinodermata</taxon>
        <taxon>Eleutherozoa</taxon>
        <taxon>Echinozoa</taxon>
        <taxon>Holothuroidea</taxon>
        <taxon>Aspidochirotacea</taxon>
        <taxon>Aspidochirotida</taxon>
        <taxon>Stichopodidae</taxon>
        <taxon>Apostichopus</taxon>
    </lineage>
</organism>
<name>A0A2G8K1N9_STIJA</name>
<comment type="caution">
    <text evidence="2">The sequence shown here is derived from an EMBL/GenBank/DDBJ whole genome shotgun (WGS) entry which is preliminary data.</text>
</comment>
<dbReference type="InterPro" id="IPR036397">
    <property type="entry name" value="RNaseH_sf"/>
</dbReference>
<dbReference type="PANTHER" id="PTHR47331">
    <property type="entry name" value="PHD-TYPE DOMAIN-CONTAINING PROTEIN"/>
    <property type="match status" value="1"/>
</dbReference>
<accession>A0A2G8K1N9</accession>
<dbReference type="EMBL" id="MRZV01000982">
    <property type="protein sequence ID" value="PIK41879.1"/>
    <property type="molecule type" value="Genomic_DNA"/>
</dbReference>
<dbReference type="AlphaFoldDB" id="A0A2G8K1N9"/>